<dbReference type="Gene3D" id="3.40.50.300">
    <property type="entry name" value="P-loop containing nucleotide triphosphate hydrolases"/>
    <property type="match status" value="1"/>
</dbReference>
<evidence type="ECO:0000256" key="4">
    <source>
        <dbReference type="ARBA" id="ARBA00022475"/>
    </source>
</evidence>
<feature type="transmembrane region" description="Helical" evidence="11">
    <location>
        <begin position="35"/>
        <end position="55"/>
    </location>
</feature>
<name>A0A939EBF0_9HYPH</name>
<protein>
    <submittedName>
        <fullName evidence="14">ABC transporter ATP-binding protein</fullName>
    </submittedName>
</protein>
<evidence type="ECO:0000256" key="7">
    <source>
        <dbReference type="ARBA" id="ARBA00022741"/>
    </source>
</evidence>
<dbReference type="PROSITE" id="PS50929">
    <property type="entry name" value="ABC_TM1F"/>
    <property type="match status" value="1"/>
</dbReference>
<comment type="similarity">
    <text evidence="2">Belongs to the ABC transporter superfamily.</text>
</comment>
<dbReference type="InterPro" id="IPR027417">
    <property type="entry name" value="P-loop_NTPase"/>
</dbReference>
<dbReference type="GO" id="GO:0090374">
    <property type="term" value="P:oligopeptide export from mitochondrion"/>
    <property type="evidence" value="ECO:0007669"/>
    <property type="project" value="TreeGrafter"/>
</dbReference>
<dbReference type="InterPro" id="IPR017871">
    <property type="entry name" value="ABC_transporter-like_CS"/>
</dbReference>
<feature type="domain" description="ABC transmembrane type-1" evidence="13">
    <location>
        <begin position="36"/>
        <end position="318"/>
    </location>
</feature>
<sequence length="595" mass="64973">MRNPFKSKTWTDPNGTVQLVKRLFGENFKTYFPKYALAFVFMGLIAATTAASAWIMRDVINEVFVNKDEAMVYVIAAAVLVIFSVKGVATFGQMVVLSRVGNLIVSDLKRRMFSHLLQQDQAYFDKHSLAEIGVQVNQGVNSTRSVLDLVIVTLGRDVLTLIGLTFVMIAQNPLLSLFALITMPPAVAGVTFLVRRVKRYVKRQVVSNAKVNATLQESVLGIRIVKAFGMEDTMHARMETDVLDVQKQANKIASLTARTSPLMDTLGGFAIALVIFYGGYSVIELGKDPGALFSFITALLLAYDPARRLARLNVNLGKQIVGLRIMYELVDREPDLKDAEGATDLVVKEGRVEFEDVAFSYGKRPALHGTSFTAEPRKMTALVGASGAGKSTVFALLERFYDPQSGRIAIDGQEIGSVTQSSLRGVMAFVGQEAFLFNMSVRDNIAVGRPDATQAEIEAAAAAANAHDFILDLPEGYGTKVGQGGSSLSGGQRQRVAIARAILRDAPILLLDEATSALDAESEAKIQEALDNLMEGRTTLVIAHRLSTVRHAHQIHVMDQGRVVESGTHDELFDHDGIYRKLCELQFQSRKNAAA</sequence>
<dbReference type="CDD" id="cd18552">
    <property type="entry name" value="ABC_6TM_MsbA_like"/>
    <property type="match status" value="1"/>
</dbReference>
<evidence type="ECO:0000256" key="11">
    <source>
        <dbReference type="SAM" id="Phobius"/>
    </source>
</evidence>
<dbReference type="SUPFAM" id="SSF52540">
    <property type="entry name" value="P-loop containing nucleoside triphosphate hydrolases"/>
    <property type="match status" value="1"/>
</dbReference>
<dbReference type="FunFam" id="3.40.50.300:FF:000221">
    <property type="entry name" value="Multidrug ABC transporter ATP-binding protein"/>
    <property type="match status" value="1"/>
</dbReference>
<feature type="domain" description="ABC transporter" evidence="12">
    <location>
        <begin position="352"/>
        <end position="585"/>
    </location>
</feature>
<evidence type="ECO:0000313" key="15">
    <source>
        <dbReference type="Proteomes" id="UP000664096"/>
    </source>
</evidence>
<evidence type="ECO:0000259" key="12">
    <source>
        <dbReference type="PROSITE" id="PS50893"/>
    </source>
</evidence>
<evidence type="ECO:0000256" key="8">
    <source>
        <dbReference type="ARBA" id="ARBA00022840"/>
    </source>
</evidence>
<feature type="transmembrane region" description="Helical" evidence="11">
    <location>
        <begin position="70"/>
        <end position="89"/>
    </location>
</feature>
<dbReference type="PROSITE" id="PS00211">
    <property type="entry name" value="ABC_TRANSPORTER_1"/>
    <property type="match status" value="1"/>
</dbReference>
<dbReference type="SUPFAM" id="SSF90123">
    <property type="entry name" value="ABC transporter transmembrane region"/>
    <property type="match status" value="1"/>
</dbReference>
<evidence type="ECO:0000256" key="10">
    <source>
        <dbReference type="ARBA" id="ARBA00023136"/>
    </source>
</evidence>
<dbReference type="InterPro" id="IPR003593">
    <property type="entry name" value="AAA+_ATPase"/>
</dbReference>
<dbReference type="InterPro" id="IPR003439">
    <property type="entry name" value="ABC_transporter-like_ATP-bd"/>
</dbReference>
<dbReference type="AlphaFoldDB" id="A0A939EBF0"/>
<accession>A0A939EBF0</accession>
<keyword evidence="10 11" id="KW-0472">Membrane</keyword>
<dbReference type="GO" id="GO:0015421">
    <property type="term" value="F:ABC-type oligopeptide transporter activity"/>
    <property type="evidence" value="ECO:0007669"/>
    <property type="project" value="TreeGrafter"/>
</dbReference>
<dbReference type="Pfam" id="PF00664">
    <property type="entry name" value="ABC_membrane"/>
    <property type="match status" value="1"/>
</dbReference>
<evidence type="ECO:0000256" key="9">
    <source>
        <dbReference type="ARBA" id="ARBA00022989"/>
    </source>
</evidence>
<evidence type="ECO:0000256" key="5">
    <source>
        <dbReference type="ARBA" id="ARBA00022597"/>
    </source>
</evidence>
<feature type="transmembrane region" description="Helical" evidence="11">
    <location>
        <begin position="175"/>
        <end position="194"/>
    </location>
</feature>
<reference evidence="14" key="1">
    <citation type="submission" date="2020-12" db="EMBL/GenBank/DDBJ databases">
        <title>Oil enriched cultivation method for isolating marine PHA-producing bacteria.</title>
        <authorList>
            <person name="Zheng W."/>
            <person name="Yu S."/>
            <person name="Huang Y."/>
        </authorList>
    </citation>
    <scope>NUCLEOTIDE SEQUENCE</scope>
    <source>
        <strain evidence="14">SY-2-12</strain>
    </source>
</reference>
<dbReference type="GO" id="GO:0016887">
    <property type="term" value="F:ATP hydrolysis activity"/>
    <property type="evidence" value="ECO:0007669"/>
    <property type="project" value="InterPro"/>
</dbReference>
<keyword evidence="4" id="KW-1003">Cell membrane</keyword>
<keyword evidence="7" id="KW-0547">Nucleotide-binding</keyword>
<dbReference type="Gene3D" id="1.20.1560.10">
    <property type="entry name" value="ABC transporter type 1, transmembrane domain"/>
    <property type="match status" value="1"/>
</dbReference>
<dbReference type="SMART" id="SM00382">
    <property type="entry name" value="AAA"/>
    <property type="match status" value="1"/>
</dbReference>
<feature type="transmembrane region" description="Helical" evidence="11">
    <location>
        <begin position="265"/>
        <end position="283"/>
    </location>
</feature>
<evidence type="ECO:0000256" key="3">
    <source>
        <dbReference type="ARBA" id="ARBA00022448"/>
    </source>
</evidence>
<keyword evidence="5" id="KW-0762">Sugar transport</keyword>
<gene>
    <name evidence="14" type="ORF">JF539_06945</name>
</gene>
<dbReference type="PANTHER" id="PTHR43394:SF1">
    <property type="entry name" value="ATP-BINDING CASSETTE SUB-FAMILY B MEMBER 10, MITOCHONDRIAL"/>
    <property type="match status" value="1"/>
</dbReference>
<dbReference type="Pfam" id="PF00005">
    <property type="entry name" value="ABC_tran"/>
    <property type="match status" value="1"/>
</dbReference>
<comment type="caution">
    <text evidence="14">The sequence shown here is derived from an EMBL/GenBank/DDBJ whole genome shotgun (WGS) entry which is preliminary data.</text>
</comment>
<dbReference type="InterPro" id="IPR039421">
    <property type="entry name" value="Type_1_exporter"/>
</dbReference>
<dbReference type="RefSeq" id="WP_207139588.1">
    <property type="nucleotide sequence ID" value="NZ_JAEKJZ010000001.1"/>
</dbReference>
<evidence type="ECO:0000256" key="2">
    <source>
        <dbReference type="ARBA" id="ARBA00005417"/>
    </source>
</evidence>
<keyword evidence="9 11" id="KW-1133">Transmembrane helix</keyword>
<evidence type="ECO:0000313" key="14">
    <source>
        <dbReference type="EMBL" id="MBN9670070.1"/>
    </source>
</evidence>
<keyword evidence="3" id="KW-0813">Transport</keyword>
<dbReference type="Proteomes" id="UP000664096">
    <property type="component" value="Unassembled WGS sequence"/>
</dbReference>
<feature type="transmembrane region" description="Helical" evidence="11">
    <location>
        <begin position="146"/>
        <end position="169"/>
    </location>
</feature>
<keyword evidence="8 14" id="KW-0067">ATP-binding</keyword>
<dbReference type="PROSITE" id="PS50893">
    <property type="entry name" value="ABC_TRANSPORTER_2"/>
    <property type="match status" value="1"/>
</dbReference>
<evidence type="ECO:0000259" key="13">
    <source>
        <dbReference type="PROSITE" id="PS50929"/>
    </source>
</evidence>
<dbReference type="InterPro" id="IPR011527">
    <property type="entry name" value="ABC1_TM_dom"/>
</dbReference>
<dbReference type="GO" id="GO:0005886">
    <property type="term" value="C:plasma membrane"/>
    <property type="evidence" value="ECO:0007669"/>
    <property type="project" value="UniProtKB-SubCell"/>
</dbReference>
<dbReference type="InterPro" id="IPR036640">
    <property type="entry name" value="ABC1_TM_sf"/>
</dbReference>
<evidence type="ECO:0000256" key="1">
    <source>
        <dbReference type="ARBA" id="ARBA00004651"/>
    </source>
</evidence>
<dbReference type="PANTHER" id="PTHR43394">
    <property type="entry name" value="ATP-DEPENDENT PERMEASE MDL1, MITOCHONDRIAL"/>
    <property type="match status" value="1"/>
</dbReference>
<dbReference type="EMBL" id="JAEKJZ010000001">
    <property type="protein sequence ID" value="MBN9670070.1"/>
    <property type="molecule type" value="Genomic_DNA"/>
</dbReference>
<comment type="subcellular location">
    <subcellularLocation>
        <location evidence="1">Cell membrane</location>
        <topology evidence="1">Multi-pass membrane protein</topology>
    </subcellularLocation>
</comment>
<proteinExistence type="inferred from homology"/>
<organism evidence="14 15">
    <name type="scientific">Roseibium aggregatum</name>
    <dbReference type="NCBI Taxonomy" id="187304"/>
    <lineage>
        <taxon>Bacteria</taxon>
        <taxon>Pseudomonadati</taxon>
        <taxon>Pseudomonadota</taxon>
        <taxon>Alphaproteobacteria</taxon>
        <taxon>Hyphomicrobiales</taxon>
        <taxon>Stappiaceae</taxon>
        <taxon>Roseibium</taxon>
    </lineage>
</organism>
<dbReference type="GO" id="GO:0005524">
    <property type="term" value="F:ATP binding"/>
    <property type="evidence" value="ECO:0007669"/>
    <property type="project" value="UniProtKB-KW"/>
</dbReference>
<evidence type="ECO:0000256" key="6">
    <source>
        <dbReference type="ARBA" id="ARBA00022692"/>
    </source>
</evidence>
<keyword evidence="6 11" id="KW-0812">Transmembrane</keyword>